<sequence>MKHLSVKVQLAIAFGVLTLLVLVVSIFGAYSLGDANDGFTTYVNGESRRTNLASDIRTAATLRAVAVRDMVLVDTAPEHAAQKKQAVDSHQQLQSSLRSLKEAVTSDPDVTPRDRSLVEAIDHVEARYAPVALDIVRLSDEGQRAEAIQKINVDCRPLLNQLIAAAKDYADYSRQQARLKSEAAAAALSTQRRVMLALSALATATAFVLGWLIIRRLVAALGAEPADLSQLARQVAQGDISEVRGASTAPAGSVLSSMGSMQRQLLALISQVRHTAESIASASSEIAQGNNDLSSRTEQQASALEETAASMEQLGSTVKENAAHAKQASELASDASAVAVQGGAAAEQVVSTMRGINDSSRKISDIIAVIDGIAFQTNILALNAAVEAARAGEQGRGFAVVAGEVRTLASRSSQAAREIKALIQDSVARVTQGSLLVDQAGATMQQVVTVVKRVSDIVAEISNASTEQSVGVAQVCEAVTQMDAATQQNAALVEESAAAAESLKIQAQQLVRAVAVFKLDGGHAAPLALSRGFP</sequence>
<dbReference type="InterPro" id="IPR024478">
    <property type="entry name" value="HlyB_4HB_MCP"/>
</dbReference>
<dbReference type="PROSITE" id="PS50111">
    <property type="entry name" value="CHEMOTAXIS_TRANSDUC_2"/>
    <property type="match status" value="1"/>
</dbReference>
<comment type="similarity">
    <text evidence="3">Belongs to the methyl-accepting chemotaxis (MCP) protein family.</text>
</comment>
<keyword evidence="4" id="KW-0807">Transducer</keyword>
<evidence type="ECO:0000256" key="4">
    <source>
        <dbReference type="PROSITE-ProRule" id="PRU00284"/>
    </source>
</evidence>
<evidence type="ECO:0000256" key="6">
    <source>
        <dbReference type="SAM" id="Phobius"/>
    </source>
</evidence>
<evidence type="ECO:0000313" key="8">
    <source>
        <dbReference type="EMBL" id="RRS03635.1"/>
    </source>
</evidence>
<dbReference type="InterPro" id="IPR004090">
    <property type="entry name" value="Chemotax_Me-accpt_rcpt"/>
</dbReference>
<dbReference type="PANTHER" id="PTHR43531">
    <property type="entry name" value="PROTEIN ICFG"/>
    <property type="match status" value="1"/>
</dbReference>
<dbReference type="InterPro" id="IPR047347">
    <property type="entry name" value="YvaQ-like_sensor"/>
</dbReference>
<keyword evidence="6" id="KW-0472">Membrane</keyword>
<evidence type="ECO:0000256" key="5">
    <source>
        <dbReference type="SAM" id="MobiDB-lite"/>
    </source>
</evidence>
<dbReference type="InterPro" id="IPR004089">
    <property type="entry name" value="MCPsignal_dom"/>
</dbReference>
<dbReference type="CDD" id="cd19411">
    <property type="entry name" value="MCP2201-like_sensor"/>
    <property type="match status" value="1"/>
</dbReference>
<dbReference type="GO" id="GO:0007165">
    <property type="term" value="P:signal transduction"/>
    <property type="evidence" value="ECO:0007669"/>
    <property type="project" value="UniProtKB-KW"/>
</dbReference>
<dbReference type="Pfam" id="PF00015">
    <property type="entry name" value="MCPsignal"/>
    <property type="match status" value="1"/>
</dbReference>
<reference evidence="8 9" key="1">
    <citation type="submission" date="2018-12" db="EMBL/GenBank/DDBJ databases">
        <title>The whole draft genome of Aquabacterium sp. SJQ9.</title>
        <authorList>
            <person name="Sun L."/>
            <person name="Gao X."/>
            <person name="Chen W."/>
            <person name="Huang K."/>
        </authorList>
    </citation>
    <scope>NUCLEOTIDE SEQUENCE [LARGE SCALE GENOMIC DNA]</scope>
    <source>
        <strain evidence="8 9">SJQ9</strain>
    </source>
</reference>
<feature type="compositionally biased region" description="Polar residues" evidence="5">
    <location>
        <begin position="288"/>
        <end position="302"/>
    </location>
</feature>
<comment type="subcellular location">
    <subcellularLocation>
        <location evidence="1">Membrane</location>
    </subcellularLocation>
</comment>
<dbReference type="FunFam" id="1.10.287.950:FF:000001">
    <property type="entry name" value="Methyl-accepting chemotaxis sensory transducer"/>
    <property type="match status" value="1"/>
</dbReference>
<dbReference type="GO" id="GO:0005886">
    <property type="term" value="C:plasma membrane"/>
    <property type="evidence" value="ECO:0007669"/>
    <property type="project" value="TreeGrafter"/>
</dbReference>
<dbReference type="OrthoDB" id="5441488at2"/>
<dbReference type="InterPro" id="IPR051310">
    <property type="entry name" value="MCP_chemotaxis"/>
</dbReference>
<dbReference type="AlphaFoldDB" id="A0A3R8T471"/>
<evidence type="ECO:0000313" key="9">
    <source>
        <dbReference type="Proteomes" id="UP000269265"/>
    </source>
</evidence>
<evidence type="ECO:0000256" key="1">
    <source>
        <dbReference type="ARBA" id="ARBA00004370"/>
    </source>
</evidence>
<keyword evidence="6" id="KW-0812">Transmembrane</keyword>
<feature type="transmembrane region" description="Helical" evidence="6">
    <location>
        <begin position="12"/>
        <end position="32"/>
    </location>
</feature>
<evidence type="ECO:0000256" key="2">
    <source>
        <dbReference type="ARBA" id="ARBA00022481"/>
    </source>
</evidence>
<keyword evidence="2" id="KW-0488">Methylation</keyword>
<dbReference type="EMBL" id="RSED01000010">
    <property type="protein sequence ID" value="RRS03635.1"/>
    <property type="molecule type" value="Genomic_DNA"/>
</dbReference>
<gene>
    <name evidence="8" type="ORF">EIP75_13635</name>
</gene>
<dbReference type="GO" id="GO:0004888">
    <property type="term" value="F:transmembrane signaling receptor activity"/>
    <property type="evidence" value="ECO:0007669"/>
    <property type="project" value="InterPro"/>
</dbReference>
<name>A0A3R8T471_9BURK</name>
<dbReference type="GO" id="GO:0006935">
    <property type="term" value="P:chemotaxis"/>
    <property type="evidence" value="ECO:0007669"/>
    <property type="project" value="InterPro"/>
</dbReference>
<dbReference type="CDD" id="cd11386">
    <property type="entry name" value="MCP_signal"/>
    <property type="match status" value="1"/>
</dbReference>
<dbReference type="Pfam" id="PF12729">
    <property type="entry name" value="4HB_MCP_1"/>
    <property type="match status" value="1"/>
</dbReference>
<feature type="region of interest" description="Disordered" evidence="5">
    <location>
        <begin position="287"/>
        <end position="307"/>
    </location>
</feature>
<evidence type="ECO:0000256" key="3">
    <source>
        <dbReference type="ARBA" id="ARBA00029447"/>
    </source>
</evidence>
<feature type="transmembrane region" description="Helical" evidence="6">
    <location>
        <begin position="194"/>
        <end position="214"/>
    </location>
</feature>
<dbReference type="Gene3D" id="1.10.287.950">
    <property type="entry name" value="Methyl-accepting chemotaxis protein"/>
    <property type="match status" value="1"/>
</dbReference>
<keyword evidence="9" id="KW-1185">Reference proteome</keyword>
<dbReference type="PANTHER" id="PTHR43531:SF14">
    <property type="entry name" value="METHYL-ACCEPTING CHEMOTAXIS PROTEIN I-RELATED"/>
    <property type="match status" value="1"/>
</dbReference>
<feature type="domain" description="Methyl-accepting transducer" evidence="7">
    <location>
        <begin position="275"/>
        <end position="504"/>
    </location>
</feature>
<comment type="caution">
    <text evidence="8">The sequence shown here is derived from an EMBL/GenBank/DDBJ whole genome shotgun (WGS) entry which is preliminary data.</text>
</comment>
<accession>A0A3R8T471</accession>
<proteinExistence type="inferred from homology"/>
<evidence type="ECO:0000259" key="7">
    <source>
        <dbReference type="PROSITE" id="PS50111"/>
    </source>
</evidence>
<dbReference type="SMART" id="SM00283">
    <property type="entry name" value="MA"/>
    <property type="match status" value="1"/>
</dbReference>
<dbReference type="Proteomes" id="UP000269265">
    <property type="component" value="Unassembled WGS sequence"/>
</dbReference>
<dbReference type="RefSeq" id="WP_125243841.1">
    <property type="nucleotide sequence ID" value="NZ_RSED01000010.1"/>
</dbReference>
<dbReference type="PRINTS" id="PR00260">
    <property type="entry name" value="CHEMTRNSDUCR"/>
</dbReference>
<protein>
    <submittedName>
        <fullName evidence="8">Methyl-accepting chemotaxis protein</fullName>
    </submittedName>
</protein>
<dbReference type="SUPFAM" id="SSF58104">
    <property type="entry name" value="Methyl-accepting chemotaxis protein (MCP) signaling domain"/>
    <property type="match status" value="1"/>
</dbReference>
<organism evidence="8 9">
    <name type="scientific">Aquabacterium soli</name>
    <dbReference type="NCBI Taxonomy" id="2493092"/>
    <lineage>
        <taxon>Bacteria</taxon>
        <taxon>Pseudomonadati</taxon>
        <taxon>Pseudomonadota</taxon>
        <taxon>Betaproteobacteria</taxon>
        <taxon>Burkholderiales</taxon>
        <taxon>Aquabacterium</taxon>
    </lineage>
</organism>
<keyword evidence="6" id="KW-1133">Transmembrane helix</keyword>